<dbReference type="Pfam" id="PF18914">
    <property type="entry name" value="DUF5666"/>
    <property type="match status" value="1"/>
</dbReference>
<dbReference type="Pfam" id="PF13517">
    <property type="entry name" value="FG-GAP_3"/>
    <property type="match status" value="3"/>
</dbReference>
<dbReference type="SUPFAM" id="SSF69318">
    <property type="entry name" value="Integrin alpha N-terminal domain"/>
    <property type="match status" value="2"/>
</dbReference>
<dbReference type="Gene3D" id="2.130.10.130">
    <property type="entry name" value="Integrin alpha, N-terminal"/>
    <property type="match status" value="2"/>
</dbReference>
<name>A0A3B1B609_9ZZZZ</name>
<reference evidence="3" key="1">
    <citation type="submission" date="2018-06" db="EMBL/GenBank/DDBJ databases">
        <authorList>
            <person name="Zhirakovskaya E."/>
        </authorList>
    </citation>
    <scope>NUCLEOTIDE SEQUENCE</scope>
</reference>
<dbReference type="InterPro" id="IPR028994">
    <property type="entry name" value="Integrin_alpha_N"/>
</dbReference>
<organism evidence="3">
    <name type="scientific">hydrothermal vent metagenome</name>
    <dbReference type="NCBI Taxonomy" id="652676"/>
    <lineage>
        <taxon>unclassified sequences</taxon>
        <taxon>metagenomes</taxon>
        <taxon>ecological metagenomes</taxon>
    </lineage>
</organism>
<feature type="domain" description="DUF5666" evidence="2">
    <location>
        <begin position="377"/>
        <end position="436"/>
    </location>
</feature>
<keyword evidence="1" id="KW-0732">Signal</keyword>
<gene>
    <name evidence="3" type="ORF">MNBD_GAMMA22-2101</name>
</gene>
<dbReference type="EMBL" id="UOFS01000049">
    <property type="protein sequence ID" value="VAX01715.1"/>
    <property type="molecule type" value="Genomic_DNA"/>
</dbReference>
<accession>A0A3B1B609</accession>
<dbReference type="PANTHER" id="PTHR46580:SF4">
    <property type="entry name" value="ATP_GTP-BINDING PROTEIN"/>
    <property type="match status" value="1"/>
</dbReference>
<evidence type="ECO:0000313" key="3">
    <source>
        <dbReference type="EMBL" id="VAX01715.1"/>
    </source>
</evidence>
<proteinExistence type="predicted"/>
<dbReference type="AlphaFoldDB" id="A0A3B1B609"/>
<dbReference type="PANTHER" id="PTHR46580">
    <property type="entry name" value="SENSOR KINASE-RELATED"/>
    <property type="match status" value="1"/>
</dbReference>
<dbReference type="InterPro" id="IPR043724">
    <property type="entry name" value="DUF5666"/>
</dbReference>
<sequence length="441" mass="48644">MFINNLILFLNAFIMLSTSPIENHLTLTTNEKINFEPALNFELAEQAFSATLIADFNGDGSDDLIIAHNIAKKLRIYYGQSSQDLLFDKSVEIGMSGKYSIGKVSALAKADFDENGLLDIVIASQQCNNDNTMFMIARNLGNDHFSTGACLKITSDKAYHDSFVYSIAVSDFNEDMHEDVVISRTGNYGSKQILIYYGNGDMTFSTAQLIYDAKESKKRPYEIIAMDIDDDGHQDILIKQAEPTKPLKTVLYLGDGAGHFTVNKDQTIHLPLNYPDINLDNIPDKIVSSNSETLIYLGTDSGTFNSKPQFFSFPSSSSNKQLSNIIADFNGDTKPDILVLDRNRSDNVLAKVYLQSSNTTNGNVESNNIINATIELKGKITAIVKNSIYVNNIAINYSVKTLINFEDGTGDTFAIGQIVEVQAYKNSKAIIMAIEIGVSPE</sequence>
<evidence type="ECO:0000256" key="1">
    <source>
        <dbReference type="ARBA" id="ARBA00022729"/>
    </source>
</evidence>
<protein>
    <recommendedName>
        <fullName evidence="2">DUF5666 domain-containing protein</fullName>
    </recommendedName>
</protein>
<dbReference type="InterPro" id="IPR013517">
    <property type="entry name" value="FG-GAP"/>
</dbReference>
<evidence type="ECO:0000259" key="2">
    <source>
        <dbReference type="Pfam" id="PF18914"/>
    </source>
</evidence>